<dbReference type="PANTHER" id="PTHR42742:SF3">
    <property type="entry name" value="FRUCTOKINASE"/>
    <property type="match status" value="1"/>
</dbReference>
<accession>A0ABR8Q3Z5</accession>
<dbReference type="SUPFAM" id="SSF51182">
    <property type="entry name" value="RmlC-like cupins"/>
    <property type="match status" value="1"/>
</dbReference>
<name>A0ABR8Q3Z5_9CLOT</name>
<evidence type="ECO:0000313" key="3">
    <source>
        <dbReference type="EMBL" id="MBD7915054.1"/>
    </source>
</evidence>
<evidence type="ECO:0000256" key="2">
    <source>
        <dbReference type="ARBA" id="ARBA00022833"/>
    </source>
</evidence>
<dbReference type="InterPro" id="IPR051804">
    <property type="entry name" value="Carb_Metab_Reg_Kinase/Isom"/>
</dbReference>
<proteinExistence type="predicted"/>
<keyword evidence="2" id="KW-0862">Zinc</keyword>
<comment type="caution">
    <text evidence="3">The sequence shown here is derived from an EMBL/GenBank/DDBJ whole genome shotgun (WGS) entry which is preliminary data.</text>
</comment>
<dbReference type="GO" id="GO:0016853">
    <property type="term" value="F:isomerase activity"/>
    <property type="evidence" value="ECO:0007669"/>
    <property type="project" value="UniProtKB-KW"/>
</dbReference>
<dbReference type="PANTHER" id="PTHR42742">
    <property type="entry name" value="TRANSCRIPTIONAL REPRESSOR MPRA"/>
    <property type="match status" value="1"/>
</dbReference>
<dbReference type="CDD" id="cd07010">
    <property type="entry name" value="cupin_PMI_type_I_N_bac"/>
    <property type="match status" value="1"/>
</dbReference>
<keyword evidence="3" id="KW-0413">Isomerase</keyword>
<organism evidence="3 4">
    <name type="scientific">Clostridium gallinarum</name>
    <dbReference type="NCBI Taxonomy" id="2762246"/>
    <lineage>
        <taxon>Bacteria</taxon>
        <taxon>Bacillati</taxon>
        <taxon>Bacillota</taxon>
        <taxon>Clostridia</taxon>
        <taxon>Eubacteriales</taxon>
        <taxon>Clostridiaceae</taxon>
        <taxon>Clostridium</taxon>
    </lineage>
</organism>
<keyword evidence="1" id="KW-0479">Metal-binding</keyword>
<reference evidence="3 4" key="1">
    <citation type="submission" date="2020-08" db="EMBL/GenBank/DDBJ databases">
        <title>A Genomic Blueprint of the Chicken Gut Microbiome.</title>
        <authorList>
            <person name="Gilroy R."/>
            <person name="Ravi A."/>
            <person name="Getino M."/>
            <person name="Pursley I."/>
            <person name="Horton D.L."/>
            <person name="Alikhan N.-F."/>
            <person name="Baker D."/>
            <person name="Gharbi K."/>
            <person name="Hall N."/>
            <person name="Watson M."/>
            <person name="Adriaenssens E.M."/>
            <person name="Foster-Nyarko E."/>
            <person name="Jarju S."/>
            <person name="Secka A."/>
            <person name="Antonio M."/>
            <person name="Oren A."/>
            <person name="Chaudhuri R."/>
            <person name="La Ragione R.M."/>
            <person name="Hildebrand F."/>
            <person name="Pallen M.J."/>
        </authorList>
    </citation>
    <scope>NUCLEOTIDE SEQUENCE [LARGE SCALE GENOMIC DNA]</scope>
    <source>
        <strain evidence="3 4">Sa3CUN1</strain>
    </source>
</reference>
<evidence type="ECO:0000313" key="4">
    <source>
        <dbReference type="Proteomes" id="UP000640335"/>
    </source>
</evidence>
<dbReference type="InterPro" id="IPR011051">
    <property type="entry name" value="RmlC_Cupin_sf"/>
</dbReference>
<dbReference type="Gene3D" id="2.60.120.10">
    <property type="entry name" value="Jelly Rolls"/>
    <property type="match status" value="1"/>
</dbReference>
<sequence>MLILNPISKERIWGTPRLHEYSGDESIEKIGSIYSLSAIEGLSNEIVGGDFLGKSFYDVVKNNPEIFGLKKGEVYPLIISFTACDDNLSVQVHPGDEYAKKNGLGLYGKSESWYFIEPPKNGWIYSGALVDSKEKIAQLINSGQYEKVVGKEEVNKDDLVFIPSSTLHAMTEGSLVYEIQQSTDITYRFYDYDRLDSNGEKRELHLNRAIDALNLNNKVKRVPLIEGNIQLEYPYSIIKKELKDSFKNEKEIAIVITVIEGIGRINKELVKKGISIVVLPGEIINIDGAFKAIVATPCTYWR</sequence>
<keyword evidence="4" id="KW-1185">Reference proteome</keyword>
<dbReference type="InterPro" id="IPR014710">
    <property type="entry name" value="RmlC-like_jellyroll"/>
</dbReference>
<protein>
    <submittedName>
        <fullName evidence="3">Class I mannose-6-phosphate isomerase</fullName>
    </submittedName>
</protein>
<dbReference type="EMBL" id="JACSQZ010000023">
    <property type="protein sequence ID" value="MBD7915054.1"/>
    <property type="molecule type" value="Genomic_DNA"/>
</dbReference>
<dbReference type="Proteomes" id="UP000640335">
    <property type="component" value="Unassembled WGS sequence"/>
</dbReference>
<evidence type="ECO:0000256" key="1">
    <source>
        <dbReference type="ARBA" id="ARBA00022723"/>
    </source>
</evidence>
<gene>
    <name evidence="3" type="ORF">H9660_07815</name>
</gene>
<dbReference type="RefSeq" id="WP_191749818.1">
    <property type="nucleotide sequence ID" value="NZ_JACSQZ010000023.1"/>
</dbReference>
<dbReference type="InterPro" id="IPR014628">
    <property type="entry name" value="Man6P_isomerase_Firm_short"/>
</dbReference>
<dbReference type="PIRSF" id="PIRSF036894">
    <property type="entry name" value="PMI_Firm_short"/>
    <property type="match status" value="1"/>
</dbReference>